<reference evidence="2" key="1">
    <citation type="journal article" date="2019" name="IScience">
        <title>Narwhal Genome Reveals Long-Term Low Genetic Diversity despite Current Large Abundance Size.</title>
        <authorList>
            <person name="Westbury M.V."/>
            <person name="Petersen B."/>
            <person name="Garde E."/>
            <person name="Heide-Jorgensen M.P."/>
            <person name="Lorenzen E.D."/>
        </authorList>
    </citation>
    <scope>NUCLEOTIDE SEQUENCE [LARGE SCALE GENOMIC DNA]</scope>
</reference>
<dbReference type="EMBL" id="RWIC01001308">
    <property type="protein sequence ID" value="TKC36404.1"/>
    <property type="molecule type" value="Genomic_DNA"/>
</dbReference>
<organism evidence="1 2">
    <name type="scientific">Monodon monoceros</name>
    <name type="common">Narwhal</name>
    <name type="synonym">Ceratodon monodon</name>
    <dbReference type="NCBI Taxonomy" id="40151"/>
    <lineage>
        <taxon>Eukaryota</taxon>
        <taxon>Metazoa</taxon>
        <taxon>Chordata</taxon>
        <taxon>Craniata</taxon>
        <taxon>Vertebrata</taxon>
        <taxon>Euteleostomi</taxon>
        <taxon>Mammalia</taxon>
        <taxon>Eutheria</taxon>
        <taxon>Laurasiatheria</taxon>
        <taxon>Artiodactyla</taxon>
        <taxon>Whippomorpha</taxon>
        <taxon>Cetacea</taxon>
        <taxon>Odontoceti</taxon>
        <taxon>Monodontidae</taxon>
        <taxon>Monodon</taxon>
    </lineage>
</organism>
<proteinExistence type="predicted"/>
<comment type="caution">
    <text evidence="1">The sequence shown here is derived from an EMBL/GenBank/DDBJ whole genome shotgun (WGS) entry which is preliminary data.</text>
</comment>
<dbReference type="PANTHER" id="PTHR46289:SF16">
    <property type="entry name" value="52 KDA REPRESSOR OF THE INHIBITOR OF THE PROTEIN KINASE"/>
    <property type="match status" value="1"/>
</dbReference>
<dbReference type="InterPro" id="IPR052958">
    <property type="entry name" value="IFN-induced_PKR_regulator"/>
</dbReference>
<sequence length="282" mass="32308">MQKYKTNSGEEVLRRHFETTPVNILLANRRNPQESEGLVIMMMCEHSWGRTPDRPGEVCSGISYSREEFVGFLPQQVDTEILVGSIPKLSTHSVLPVPYICGWQNQCLLGAYLLHWEQLKKNNEKGNDLKEIYHSQWTDKIDNDCSVAFTNEVMENIKTYHGFWFEEAISLITKPDIQMKLPGKFHRVQQGNPESQLTSETYSEESLSVPTHADVYTSDLANPDTLSAQLHNWRIKQKHRRTEVELPSTAYEALHLPGLKCFPNVYALLKGLCILSVMEVEN</sequence>
<name>A0A4U1EJ97_MONMO</name>
<accession>A0A4U1EJ97</accession>
<protein>
    <submittedName>
        <fullName evidence="1">Uncharacterized protein</fullName>
    </submittedName>
</protein>
<evidence type="ECO:0000313" key="1">
    <source>
        <dbReference type="EMBL" id="TKC36404.1"/>
    </source>
</evidence>
<evidence type="ECO:0000313" key="2">
    <source>
        <dbReference type="Proteomes" id="UP000308365"/>
    </source>
</evidence>
<dbReference type="AlphaFoldDB" id="A0A4U1EJ97"/>
<dbReference type="PANTHER" id="PTHR46289">
    <property type="entry name" value="52 KDA REPRESSOR OF THE INHIBITOR OF THE PROTEIN KINASE-LIKE PROTEIN-RELATED"/>
    <property type="match status" value="1"/>
</dbReference>
<dbReference type="Proteomes" id="UP000308365">
    <property type="component" value="Unassembled WGS sequence"/>
</dbReference>
<gene>
    <name evidence="1" type="ORF">EI555_019077</name>
</gene>